<dbReference type="Gene3D" id="1.10.12.10">
    <property type="entry name" value="Lyase 2-enoyl-coa Hydratase, Chain A, domain 2"/>
    <property type="match status" value="1"/>
</dbReference>
<name>A0A2T4U4M1_9BACI</name>
<dbReference type="InterPro" id="IPR014748">
    <property type="entry name" value="Enoyl-CoA_hydra_C"/>
</dbReference>
<reference evidence="3 4" key="1">
    <citation type="submission" date="2018-03" db="EMBL/GenBank/DDBJ databases">
        <title>Alkalicoccus saliphilus sp. nov., isolated from a mineral pool.</title>
        <authorList>
            <person name="Zhao B."/>
        </authorList>
    </citation>
    <scope>NUCLEOTIDE SEQUENCE [LARGE SCALE GENOMIC DNA]</scope>
    <source>
        <strain evidence="3 4">6AG</strain>
    </source>
</reference>
<comment type="similarity">
    <text evidence="1 2">Belongs to the enoyl-CoA hydratase/isomerase family.</text>
</comment>
<dbReference type="PANTHER" id="PTHR43802:SF1">
    <property type="entry name" value="IP11341P-RELATED"/>
    <property type="match status" value="1"/>
</dbReference>
<dbReference type="SUPFAM" id="SSF52096">
    <property type="entry name" value="ClpP/crotonase"/>
    <property type="match status" value="1"/>
</dbReference>
<evidence type="ECO:0000256" key="1">
    <source>
        <dbReference type="ARBA" id="ARBA00005254"/>
    </source>
</evidence>
<dbReference type="GO" id="GO:0003824">
    <property type="term" value="F:catalytic activity"/>
    <property type="evidence" value="ECO:0007669"/>
    <property type="project" value="InterPro"/>
</dbReference>
<dbReference type="OrthoDB" id="9775794at2"/>
<evidence type="ECO:0000313" key="4">
    <source>
        <dbReference type="Proteomes" id="UP000240509"/>
    </source>
</evidence>
<dbReference type="CDD" id="cd06558">
    <property type="entry name" value="crotonase-like"/>
    <property type="match status" value="1"/>
</dbReference>
<sequence>MNRTVLYETKNKTAVIKMNRPHVKNAINREMHEELHQAFSRADEDPDVRVIVLTGEGDAFSSGADLKSIPVEEMENFDHGAYLAETYNKLILLMDEIEKPIVAYVSGLAVGAGLSLALACDFRYADKKAAFSLSFLQIGLAPDAGASYYLPRIVGLSRAIELGTGVKIDTEKAERIGLISGTDYPEAVIQQLTEAPAPAYGLMKKNFKNSFDQPLESVLEEEIKAQRLAGKSRPHQKALQAFLQKSKG</sequence>
<dbReference type="InterPro" id="IPR029045">
    <property type="entry name" value="ClpP/crotonase-like_dom_sf"/>
</dbReference>
<dbReference type="InterPro" id="IPR018376">
    <property type="entry name" value="Enoyl-CoA_hyd/isom_CS"/>
</dbReference>
<dbReference type="Gene3D" id="3.90.226.10">
    <property type="entry name" value="2-enoyl-CoA Hydratase, Chain A, domain 1"/>
    <property type="match status" value="1"/>
</dbReference>
<dbReference type="PANTHER" id="PTHR43802">
    <property type="entry name" value="ENOYL-COA HYDRATASE"/>
    <property type="match status" value="1"/>
</dbReference>
<accession>A0A2T4U4M1</accession>
<organism evidence="3 4">
    <name type="scientific">Alkalicoccus saliphilus</name>
    <dbReference type="NCBI Taxonomy" id="200989"/>
    <lineage>
        <taxon>Bacteria</taxon>
        <taxon>Bacillati</taxon>
        <taxon>Bacillota</taxon>
        <taxon>Bacilli</taxon>
        <taxon>Bacillales</taxon>
        <taxon>Bacillaceae</taxon>
        <taxon>Alkalicoccus</taxon>
    </lineage>
</organism>
<dbReference type="InterPro" id="IPR001753">
    <property type="entry name" value="Enoyl-CoA_hydra/iso"/>
</dbReference>
<comment type="caution">
    <text evidence="3">The sequence shown here is derived from an EMBL/GenBank/DDBJ whole genome shotgun (WGS) entry which is preliminary data.</text>
</comment>
<gene>
    <name evidence="3" type="ORF">C6Y45_11705</name>
</gene>
<dbReference type="AlphaFoldDB" id="A0A2T4U4M1"/>
<evidence type="ECO:0000313" key="3">
    <source>
        <dbReference type="EMBL" id="PTL38305.1"/>
    </source>
</evidence>
<protein>
    <submittedName>
        <fullName evidence="3">Enoyl-CoA hydratase</fullName>
    </submittedName>
</protein>
<dbReference type="Pfam" id="PF00378">
    <property type="entry name" value="ECH_1"/>
    <property type="match status" value="1"/>
</dbReference>
<evidence type="ECO:0000256" key="2">
    <source>
        <dbReference type="RuleBase" id="RU003707"/>
    </source>
</evidence>
<dbReference type="EMBL" id="PZJJ01000020">
    <property type="protein sequence ID" value="PTL38305.1"/>
    <property type="molecule type" value="Genomic_DNA"/>
</dbReference>
<dbReference type="Proteomes" id="UP000240509">
    <property type="component" value="Unassembled WGS sequence"/>
</dbReference>
<dbReference type="RefSeq" id="WP_107585412.1">
    <property type="nucleotide sequence ID" value="NZ_PZJJ01000020.1"/>
</dbReference>
<proteinExistence type="inferred from homology"/>
<keyword evidence="4" id="KW-1185">Reference proteome</keyword>
<dbReference type="PROSITE" id="PS00166">
    <property type="entry name" value="ENOYL_COA_HYDRATASE"/>
    <property type="match status" value="1"/>
</dbReference>